<sequence length="78" mass="8995">MIVCNSIIFILENVGNLCEKVIENSIKNIKSVTDDCLSSMNDTNLEKMAPNKYDKIPVEEFDEEDIEIIWGDEWQEVV</sequence>
<protein>
    <submittedName>
        <fullName evidence="1">Uncharacterized protein</fullName>
    </submittedName>
</protein>
<proteinExistence type="predicted"/>
<name>A0A6C0IS10_9ZZZZ</name>
<evidence type="ECO:0000313" key="1">
    <source>
        <dbReference type="EMBL" id="QHT95206.1"/>
    </source>
</evidence>
<accession>A0A6C0IS10</accession>
<dbReference type="EMBL" id="MN740236">
    <property type="protein sequence ID" value="QHT95206.1"/>
    <property type="molecule type" value="Genomic_DNA"/>
</dbReference>
<reference evidence="1" key="1">
    <citation type="journal article" date="2020" name="Nature">
        <title>Giant virus diversity and host interactions through global metagenomics.</title>
        <authorList>
            <person name="Schulz F."/>
            <person name="Roux S."/>
            <person name="Paez-Espino D."/>
            <person name="Jungbluth S."/>
            <person name="Walsh D.A."/>
            <person name="Denef V.J."/>
            <person name="McMahon K.D."/>
            <person name="Konstantinidis K.T."/>
            <person name="Eloe-Fadrosh E.A."/>
            <person name="Kyrpides N.C."/>
            <person name="Woyke T."/>
        </authorList>
    </citation>
    <scope>NUCLEOTIDE SEQUENCE</scope>
    <source>
        <strain evidence="1">GVMAG-M-3300024261-37</strain>
    </source>
</reference>
<dbReference type="AlphaFoldDB" id="A0A6C0IS10"/>
<organism evidence="1">
    <name type="scientific">viral metagenome</name>
    <dbReference type="NCBI Taxonomy" id="1070528"/>
    <lineage>
        <taxon>unclassified sequences</taxon>
        <taxon>metagenomes</taxon>
        <taxon>organismal metagenomes</taxon>
    </lineage>
</organism>